<evidence type="ECO:0000256" key="1">
    <source>
        <dbReference type="SAM" id="MobiDB-lite"/>
    </source>
</evidence>
<dbReference type="Proteomes" id="UP000028725">
    <property type="component" value="Unassembled WGS sequence"/>
</dbReference>
<evidence type="ECO:0000313" key="5">
    <source>
        <dbReference type="Proteomes" id="UP000028725"/>
    </source>
</evidence>
<proteinExistence type="predicted"/>
<feature type="domain" description="DUF4140" evidence="3">
    <location>
        <begin position="23"/>
        <end position="118"/>
    </location>
</feature>
<feature type="compositionally biased region" description="Pro residues" evidence="1">
    <location>
        <begin position="366"/>
        <end position="376"/>
    </location>
</feature>
<feature type="region of interest" description="Disordered" evidence="1">
    <location>
        <begin position="105"/>
        <end position="143"/>
    </location>
</feature>
<sequence>MLLLGLLGFGALATAVDAPITSVTVYSDQARVVRTAQLTLSGSQRVELPLLHGAVDASSVRVEAEGAEVSRVDLKPVSPEMLLATEARKVLDALDRLDDQLTRTRSEREACNTQLSALRGLNPQPLPEGDRDKAPPPRLDPSGWNAASTFWIDTLDKLQARLRELDARIRDLERTRERQLQEASRLGGAPRSPGLEVAPTLSGSGPVKLTLTYVTGNARWFPRYELQLAPETNRVQVSFFGFVSQESGEDWQDAVLTLSTAIPATATALPKLATWKIGQQERFIPTPAPLVRPSRPPPPLPPPLPAEAKESDQLRQRLLARVQATPAGQTEYVVNGLDVDSPATGINADASVLAGNQAPGSTYEAKPPPAPPPPPSLAAGSMPPEEYLEEVVVTGSHSFGGLTSSSRPSVPTTTLGVGLAPPAAWRRPAVDPRLPASLAGGYDLAFPSARRETIPSGGGGRLVPLFTESWPVKTERKLFPALARDAFLVAELQSPSKQVLPGGEASLFVGSDPAGTASLKLVAPGERFTLPLGVDRAVRPVRNVTLVESEKGFISKDEETLYRVTLEVANPYAFPLPVRIHDQWPLTKDKDVEIKLVRTEPYAKQDKVKGALEWELTVPASGKTVVSFEYTLRRPKGWRLSQSQ</sequence>
<dbReference type="InterPro" id="IPR037291">
    <property type="entry name" value="DUF4139"/>
</dbReference>
<evidence type="ECO:0000259" key="2">
    <source>
        <dbReference type="Pfam" id="PF13598"/>
    </source>
</evidence>
<dbReference type="Pfam" id="PF13598">
    <property type="entry name" value="DUF4139"/>
    <property type="match status" value="1"/>
</dbReference>
<dbReference type="InterPro" id="IPR011935">
    <property type="entry name" value="CHP02231"/>
</dbReference>
<comment type="caution">
    <text evidence="4">The sequence shown here is derived from an EMBL/GenBank/DDBJ whole genome shotgun (WGS) entry which is preliminary data.</text>
</comment>
<evidence type="ECO:0008006" key="6">
    <source>
        <dbReference type="Google" id="ProtNLM"/>
    </source>
</evidence>
<feature type="domain" description="DUF4139" evidence="2">
    <location>
        <begin position="209"/>
        <end position="636"/>
    </location>
</feature>
<feature type="compositionally biased region" description="Pro residues" evidence="1">
    <location>
        <begin position="286"/>
        <end position="305"/>
    </location>
</feature>
<evidence type="ECO:0000313" key="4">
    <source>
        <dbReference type="EMBL" id="KFE71302.1"/>
    </source>
</evidence>
<dbReference type="EMBL" id="JMCB01000002">
    <property type="protein sequence ID" value="KFE71302.1"/>
    <property type="molecule type" value="Genomic_DNA"/>
</dbReference>
<keyword evidence="5" id="KW-1185">Reference proteome</keyword>
<dbReference type="OrthoDB" id="5379222at2"/>
<feature type="region of interest" description="Disordered" evidence="1">
    <location>
        <begin position="286"/>
        <end position="313"/>
    </location>
</feature>
<gene>
    <name evidence="4" type="ORF">DB31_3432</name>
</gene>
<dbReference type="PATRIC" id="fig|394096.3.peg.1082"/>
<dbReference type="PANTHER" id="PTHR31005:SF8">
    <property type="entry name" value="DUF4139 DOMAIN-CONTAINING PROTEIN"/>
    <property type="match status" value="1"/>
</dbReference>
<feature type="region of interest" description="Disordered" evidence="1">
    <location>
        <begin position="354"/>
        <end position="380"/>
    </location>
</feature>
<dbReference type="Pfam" id="PF13600">
    <property type="entry name" value="DUF4140"/>
    <property type="match status" value="1"/>
</dbReference>
<dbReference type="RefSeq" id="WP_044183105.1">
    <property type="nucleotide sequence ID" value="NZ_JMCB01000002.1"/>
</dbReference>
<dbReference type="STRING" id="394096.DB31_3432"/>
<protein>
    <recommendedName>
        <fullName evidence="6">Aspartate ammonia-lyase</fullName>
    </recommendedName>
</protein>
<dbReference type="NCBIfam" id="TIGR02231">
    <property type="entry name" value="mucoidy inhibitor MuiA family protein"/>
    <property type="match status" value="1"/>
</dbReference>
<accession>A0A085WUD9</accession>
<dbReference type="AlphaFoldDB" id="A0A085WUD9"/>
<reference evidence="4 5" key="1">
    <citation type="submission" date="2014-04" db="EMBL/GenBank/DDBJ databases">
        <title>Genome assembly of Hyalangium minutum DSM 14724.</title>
        <authorList>
            <person name="Sharma G."/>
            <person name="Subramanian S."/>
        </authorList>
    </citation>
    <scope>NUCLEOTIDE SEQUENCE [LARGE SCALE GENOMIC DNA]</scope>
    <source>
        <strain evidence="4 5">DSM 14724</strain>
    </source>
</reference>
<feature type="region of interest" description="Disordered" evidence="1">
    <location>
        <begin position="180"/>
        <end position="201"/>
    </location>
</feature>
<evidence type="ECO:0000259" key="3">
    <source>
        <dbReference type="Pfam" id="PF13600"/>
    </source>
</evidence>
<organism evidence="4 5">
    <name type="scientific">Hyalangium minutum</name>
    <dbReference type="NCBI Taxonomy" id="394096"/>
    <lineage>
        <taxon>Bacteria</taxon>
        <taxon>Pseudomonadati</taxon>
        <taxon>Myxococcota</taxon>
        <taxon>Myxococcia</taxon>
        <taxon>Myxococcales</taxon>
        <taxon>Cystobacterineae</taxon>
        <taxon>Archangiaceae</taxon>
        <taxon>Hyalangium</taxon>
    </lineage>
</organism>
<dbReference type="InterPro" id="IPR025554">
    <property type="entry name" value="DUF4140"/>
</dbReference>
<name>A0A085WUD9_9BACT</name>
<dbReference type="PANTHER" id="PTHR31005">
    <property type="entry name" value="DUF4139 DOMAIN-CONTAINING PROTEIN"/>
    <property type="match status" value="1"/>
</dbReference>